<dbReference type="EMBL" id="DSOV01000022">
    <property type="protein sequence ID" value="HEN41955.1"/>
    <property type="molecule type" value="Genomic_DNA"/>
</dbReference>
<keyword evidence="5 6" id="KW-0472">Membrane</keyword>
<sequence>MFILKLLIRNAFRHKLRTILTIVGVAIAIVAFGLLRTLVDLWYAGVEASSSSRLITRNAISLVFPLPISYKDRIRQVPGVKDVSWGNWFGGIYKEEKNFFPNFAVEPRSYLAMYPEYLISPDELKAFILDRKGCVVGRKTAERFGWKVGDQVALRGTIFAGQWEFVIRGIYRGAEKNTDETQLFFHWDYLNETVKKTVSRRADQAGFYIISLTKPELAPEVSLAVDAIFRNSLAETLTETEKAFQMSFVSMTEAILIAIQIVSYVVIVIIMVVAANTMAMTARERIAEYATLKTLGFGAFHIAGVVFGESIVIAMAGGVAGVVCTFPAAHWIETELSQFFPIFAIAPETIMMDLAAALVVGVVAGIFPTWRGATIRIAEGLRRIG</sequence>
<dbReference type="InterPro" id="IPR025857">
    <property type="entry name" value="MacB_PCD"/>
</dbReference>
<dbReference type="AlphaFoldDB" id="A0A831UC30"/>
<feature type="transmembrane region" description="Helical" evidence="6">
    <location>
        <begin position="20"/>
        <end position="43"/>
    </location>
</feature>
<feature type="transmembrane region" description="Helical" evidence="6">
    <location>
        <begin position="295"/>
        <end position="328"/>
    </location>
</feature>
<evidence type="ECO:0000256" key="1">
    <source>
        <dbReference type="ARBA" id="ARBA00004651"/>
    </source>
</evidence>
<feature type="domain" description="MacB-like periplasmic core" evidence="8">
    <location>
        <begin position="18"/>
        <end position="225"/>
    </location>
</feature>
<evidence type="ECO:0000259" key="7">
    <source>
        <dbReference type="Pfam" id="PF02687"/>
    </source>
</evidence>
<evidence type="ECO:0000256" key="3">
    <source>
        <dbReference type="ARBA" id="ARBA00022692"/>
    </source>
</evidence>
<feature type="domain" description="ABC3 transporter permease C-terminal" evidence="7">
    <location>
        <begin position="261"/>
        <end position="374"/>
    </location>
</feature>
<dbReference type="GO" id="GO:0005886">
    <property type="term" value="C:plasma membrane"/>
    <property type="evidence" value="ECO:0007669"/>
    <property type="project" value="UniProtKB-SubCell"/>
</dbReference>
<name>A0A831UC30_GEOME</name>
<evidence type="ECO:0000256" key="5">
    <source>
        <dbReference type="ARBA" id="ARBA00023136"/>
    </source>
</evidence>
<accession>A0A831UC30</accession>
<reference evidence="9" key="1">
    <citation type="journal article" date="2020" name="mSystems">
        <title>Genome- and Community-Level Interaction Insights into Carbon Utilization and Element Cycling Functions of Hydrothermarchaeota in Hydrothermal Sediment.</title>
        <authorList>
            <person name="Zhou Z."/>
            <person name="Liu Y."/>
            <person name="Xu W."/>
            <person name="Pan J."/>
            <person name="Luo Z.H."/>
            <person name="Li M."/>
        </authorList>
    </citation>
    <scope>NUCLEOTIDE SEQUENCE [LARGE SCALE GENOMIC DNA]</scope>
    <source>
        <strain evidence="9">SpSt-349</strain>
    </source>
</reference>
<gene>
    <name evidence="9" type="ORF">ENQ87_06195</name>
</gene>
<evidence type="ECO:0000313" key="9">
    <source>
        <dbReference type="EMBL" id="HEN41955.1"/>
    </source>
</evidence>
<evidence type="ECO:0000256" key="4">
    <source>
        <dbReference type="ARBA" id="ARBA00022989"/>
    </source>
</evidence>
<comment type="subcellular location">
    <subcellularLocation>
        <location evidence="1">Cell membrane</location>
        <topology evidence="1">Multi-pass membrane protein</topology>
    </subcellularLocation>
</comment>
<proteinExistence type="predicted"/>
<keyword evidence="2" id="KW-1003">Cell membrane</keyword>
<dbReference type="Pfam" id="PF12704">
    <property type="entry name" value="MacB_PCD"/>
    <property type="match status" value="1"/>
</dbReference>
<keyword evidence="4 6" id="KW-1133">Transmembrane helix</keyword>
<evidence type="ECO:0000259" key="8">
    <source>
        <dbReference type="Pfam" id="PF12704"/>
    </source>
</evidence>
<dbReference type="PANTHER" id="PTHR43738">
    <property type="entry name" value="ABC TRANSPORTER, MEMBRANE PROTEIN"/>
    <property type="match status" value="1"/>
</dbReference>
<keyword evidence="3 6" id="KW-0812">Transmembrane</keyword>
<evidence type="ECO:0000256" key="2">
    <source>
        <dbReference type="ARBA" id="ARBA00022475"/>
    </source>
</evidence>
<dbReference type="InterPro" id="IPR051125">
    <property type="entry name" value="ABC-4/HrtB_transporter"/>
</dbReference>
<feature type="transmembrane region" description="Helical" evidence="6">
    <location>
        <begin position="254"/>
        <end position="274"/>
    </location>
</feature>
<feature type="transmembrane region" description="Helical" evidence="6">
    <location>
        <begin position="340"/>
        <end position="367"/>
    </location>
</feature>
<evidence type="ECO:0000256" key="6">
    <source>
        <dbReference type="SAM" id="Phobius"/>
    </source>
</evidence>
<dbReference type="Pfam" id="PF02687">
    <property type="entry name" value="FtsX"/>
    <property type="match status" value="1"/>
</dbReference>
<organism evidence="9">
    <name type="scientific">Geobacter metallireducens</name>
    <dbReference type="NCBI Taxonomy" id="28232"/>
    <lineage>
        <taxon>Bacteria</taxon>
        <taxon>Pseudomonadati</taxon>
        <taxon>Thermodesulfobacteriota</taxon>
        <taxon>Desulfuromonadia</taxon>
        <taxon>Geobacterales</taxon>
        <taxon>Geobacteraceae</taxon>
        <taxon>Geobacter</taxon>
    </lineage>
</organism>
<protein>
    <submittedName>
        <fullName evidence="9">FtsX-like permease family protein</fullName>
    </submittedName>
</protein>
<dbReference type="PANTHER" id="PTHR43738:SF3">
    <property type="entry name" value="ABC TRANSPORTER PERMEASE"/>
    <property type="match status" value="1"/>
</dbReference>
<comment type="caution">
    <text evidence="9">The sequence shown here is derived from an EMBL/GenBank/DDBJ whole genome shotgun (WGS) entry which is preliminary data.</text>
</comment>
<dbReference type="InterPro" id="IPR003838">
    <property type="entry name" value="ABC3_permease_C"/>
</dbReference>